<evidence type="ECO:0000256" key="4">
    <source>
        <dbReference type="SAM" id="Phobius"/>
    </source>
</evidence>
<dbReference type="InterPro" id="IPR022409">
    <property type="entry name" value="PKD/Chitinase_dom"/>
</dbReference>
<feature type="compositionally biased region" description="Low complexity" evidence="3">
    <location>
        <begin position="406"/>
        <end position="480"/>
    </location>
</feature>
<comment type="caution">
    <text evidence="7">The sequence shown here is derived from an EMBL/GenBank/DDBJ whole genome shotgun (WGS) entry which is preliminary data.</text>
</comment>
<keyword evidence="4" id="KW-1133">Transmembrane helix</keyword>
<dbReference type="GO" id="GO:0006629">
    <property type="term" value="P:lipid metabolic process"/>
    <property type="evidence" value="ECO:0007669"/>
    <property type="project" value="TreeGrafter"/>
</dbReference>
<dbReference type="CDD" id="cd00146">
    <property type="entry name" value="PKD"/>
    <property type="match status" value="1"/>
</dbReference>
<dbReference type="SUPFAM" id="SSF49299">
    <property type="entry name" value="PKD domain"/>
    <property type="match status" value="1"/>
</dbReference>
<dbReference type="InterPro" id="IPR037460">
    <property type="entry name" value="SEST-like"/>
</dbReference>
<evidence type="ECO:0000256" key="5">
    <source>
        <dbReference type="SAM" id="SignalP"/>
    </source>
</evidence>
<feature type="active site" description="Nucleophile" evidence="1">
    <location>
        <position position="44"/>
    </location>
</feature>
<keyword evidence="4" id="KW-0812">Transmembrane</keyword>
<dbReference type="InterPro" id="IPR013830">
    <property type="entry name" value="SGNH_hydro"/>
</dbReference>
<feature type="signal peptide" evidence="5">
    <location>
        <begin position="1"/>
        <end position="27"/>
    </location>
</feature>
<dbReference type="Gene3D" id="4.10.1080.10">
    <property type="entry name" value="TSP type-3 repeat"/>
    <property type="match status" value="1"/>
</dbReference>
<organism evidence="7 8">
    <name type="scientific">Gleimia coleocanis DSM 15436</name>
    <dbReference type="NCBI Taxonomy" id="525245"/>
    <lineage>
        <taxon>Bacteria</taxon>
        <taxon>Bacillati</taxon>
        <taxon>Actinomycetota</taxon>
        <taxon>Actinomycetes</taxon>
        <taxon>Actinomycetales</taxon>
        <taxon>Actinomycetaceae</taxon>
        <taxon>Gleimia</taxon>
    </lineage>
</organism>
<feature type="active site" evidence="1">
    <location>
        <position position="299"/>
    </location>
</feature>
<sequence length="910" mass="96566">MIPLTKKLVTSAVALATSLSLSVPALAAEAQDEKYVTLTLIGDSYTAGNGAGLYYGPETAYRSMRNWGHYYADQLNAAGVHTTIHNLAHSGEVTQGVLDTQIDKVPADSDLVMLTIGGNDIKFENIITYCFGGSWLNASYKNCVPAMEEAEKLMPTVRENTLKILEQLNTRLRPEAQIVLVGYPLLSTNVEYVWCEKTGWFGGCSGKTYDAAKGVRDFGNKATKMQQDLVDEWNKTPGHVKITYIPTEAKFEGHEPDPNFNGRNPQRWFNELLETEGKVNPENGKVESSGSSTTLMFYHPNITGHEEIGKLVHATVGVPASARTAQSFLRPIDLTFVVESSKLTQPKLAEIKKQIRRIAKETYAASANGQKDARFSLVSYVVAEPAAPVVPESSEDGPAAGNTENPGATTAPETTDPPATTPETGATTASTEATTTPAPVATGTERVAETSAPAPAEATAPSTSETPEAGAPAAPEGAPAKSAFGTLEEVITALDNLDTTNATNAGDFFTTLTAAAGSTEWRPEARKIVVTIGDAEPTADEATVATNVQNVLLKAFTANTAELNLIDLDTDRTTGVPAMFTRTGGRIQLLGDLRPLILEAPTAQLGQIPTQQVGVAAKFSADGSLSPNSNLVSYEWDFNGDGVFDTTTNVPTAEYTFTAPYTGNVTVKVTDEDAQTALTSIQVAVTTDGDLVDDTMDNCPLAPNQQQEDIDGDGIGDACDKFPQGEPPSLKMEKHISVTAEAKTFNILERVPGAQQIEIRQDKNHSITPGWNVTLENGVLSYQVSADVAVGSKQVVVIDMLVPTIPAGTALYNDAQATKLAPYSIVLTLIAGPAPFPAAELVPAIEKVPALKLNKAIKKQPVAVVKPAINQSDSKKPQLANTGNDAALLSLVALGMLGVGVALRRKSSER</sequence>
<evidence type="ECO:0000259" key="6">
    <source>
        <dbReference type="PROSITE" id="PS50093"/>
    </source>
</evidence>
<evidence type="ECO:0000256" key="3">
    <source>
        <dbReference type="SAM" id="MobiDB-lite"/>
    </source>
</evidence>
<dbReference type="SUPFAM" id="SSF52266">
    <property type="entry name" value="SGNH hydrolase"/>
    <property type="match status" value="1"/>
</dbReference>
<dbReference type="InterPro" id="IPR000601">
    <property type="entry name" value="PKD_dom"/>
</dbReference>
<dbReference type="PROSITE" id="PS50093">
    <property type="entry name" value="PKD"/>
    <property type="match status" value="1"/>
</dbReference>
<dbReference type="OrthoDB" id="5503950at2"/>
<evidence type="ECO:0000256" key="1">
    <source>
        <dbReference type="PIRSR" id="PIRSR637460-1"/>
    </source>
</evidence>
<gene>
    <name evidence="7" type="ORF">HMPREF0044_0139</name>
</gene>
<feature type="chain" id="PRO_5038374554" evidence="5">
    <location>
        <begin position="28"/>
        <end position="910"/>
    </location>
</feature>
<dbReference type="PANTHER" id="PTHR37981">
    <property type="entry name" value="LIPASE 2"/>
    <property type="match status" value="1"/>
</dbReference>
<dbReference type="PANTHER" id="PTHR37981:SF1">
    <property type="entry name" value="SGNH HYDROLASE-TYPE ESTERASE DOMAIN-CONTAINING PROTEIN"/>
    <property type="match status" value="1"/>
</dbReference>
<dbReference type="Pfam" id="PF13472">
    <property type="entry name" value="Lipase_GDSL_2"/>
    <property type="match status" value="1"/>
</dbReference>
<feature type="disulfide bond" evidence="2">
    <location>
        <begin position="130"/>
        <end position="143"/>
    </location>
</feature>
<evidence type="ECO:0000313" key="8">
    <source>
        <dbReference type="Proteomes" id="UP000010301"/>
    </source>
</evidence>
<dbReference type="GO" id="GO:0016788">
    <property type="term" value="F:hydrolase activity, acting on ester bonds"/>
    <property type="evidence" value="ECO:0007669"/>
    <property type="project" value="InterPro"/>
</dbReference>
<dbReference type="AlphaFoldDB" id="C0VY99"/>
<dbReference type="eggNOG" id="COG3291">
    <property type="taxonomic scope" value="Bacteria"/>
</dbReference>
<dbReference type="eggNOG" id="COG2755">
    <property type="taxonomic scope" value="Bacteria"/>
</dbReference>
<dbReference type="Pfam" id="PF18911">
    <property type="entry name" value="PKD_4"/>
    <property type="match status" value="1"/>
</dbReference>
<dbReference type="InterPro" id="IPR036514">
    <property type="entry name" value="SGNH_hydro_sf"/>
</dbReference>
<dbReference type="InterPro" id="IPR035986">
    <property type="entry name" value="PKD_dom_sf"/>
</dbReference>
<dbReference type="Proteomes" id="UP000010301">
    <property type="component" value="Unassembled WGS sequence"/>
</dbReference>
<dbReference type="HOGENOM" id="CLU_354008_0_0_11"/>
<keyword evidence="4" id="KW-0472">Membrane</keyword>
<keyword evidence="8" id="KW-1185">Reference proteome</keyword>
<dbReference type="InterPro" id="IPR028974">
    <property type="entry name" value="TSP_type-3_rpt"/>
</dbReference>
<reference evidence="7 8" key="1">
    <citation type="submission" date="2009-01" db="EMBL/GenBank/DDBJ databases">
        <authorList>
            <person name="Qin X."/>
            <person name="Bachman B."/>
            <person name="Battles P."/>
            <person name="Bell A."/>
            <person name="Bess C."/>
            <person name="Bickham C."/>
            <person name="Chaboub L."/>
            <person name="Chen D."/>
            <person name="Coyle M."/>
            <person name="Deiros D.R."/>
            <person name="Dinh H."/>
            <person name="Forbes L."/>
            <person name="Fowler G."/>
            <person name="Francisco L."/>
            <person name="Fu Q."/>
            <person name="Gubbala S."/>
            <person name="Hale W."/>
            <person name="Han Y."/>
            <person name="Hemphill L."/>
            <person name="Highlander S.K."/>
            <person name="Hirani K."/>
            <person name="Hogues M."/>
            <person name="Jackson L."/>
            <person name="Jakkamsetti A."/>
            <person name="Javaid M."/>
            <person name="Jiang H."/>
            <person name="Korchina V."/>
            <person name="Kovar C."/>
            <person name="Lara F."/>
            <person name="Lee S."/>
            <person name="Mata R."/>
            <person name="Mathew T."/>
            <person name="Moen C."/>
            <person name="Morales K."/>
            <person name="Munidasa M."/>
            <person name="Nazareth L."/>
            <person name="Ngo R."/>
            <person name="Nguyen L."/>
            <person name="Okwuonu G."/>
            <person name="Ongeri F."/>
            <person name="Patil S."/>
            <person name="Petrosino J."/>
            <person name="Pham C."/>
            <person name="Pham P."/>
            <person name="Pu L.-L."/>
            <person name="Puazo M."/>
            <person name="Raj R."/>
            <person name="Reid J."/>
            <person name="Rouhana J."/>
            <person name="Saada N."/>
            <person name="Shang Y."/>
            <person name="Simmons D."/>
            <person name="Thornton R."/>
            <person name="Warren J."/>
            <person name="Weissenberger G."/>
            <person name="Zhang J."/>
            <person name="Zhang L."/>
            <person name="Zhou C."/>
            <person name="Zhu D."/>
            <person name="Muzny D."/>
            <person name="Worley K."/>
            <person name="Gibbs R."/>
        </authorList>
    </citation>
    <scope>NUCLEOTIDE SEQUENCE [LARGE SCALE GENOMIC DNA]</scope>
    <source>
        <strain evidence="7 8">DSM 15436</strain>
    </source>
</reference>
<evidence type="ECO:0000313" key="7">
    <source>
        <dbReference type="EMBL" id="EEH64402.1"/>
    </source>
</evidence>
<evidence type="ECO:0000256" key="2">
    <source>
        <dbReference type="PIRSR" id="PIRSR637460-2"/>
    </source>
</evidence>
<feature type="region of interest" description="Disordered" evidence="3">
    <location>
        <begin position="389"/>
        <end position="480"/>
    </location>
</feature>
<feature type="domain" description="PKD" evidence="6">
    <location>
        <begin position="600"/>
        <end position="690"/>
    </location>
</feature>
<name>C0VY99_9ACTO</name>
<dbReference type="RefSeq" id="WP_006547136.1">
    <property type="nucleotide sequence ID" value="NZ_DS999545.1"/>
</dbReference>
<dbReference type="Gene3D" id="3.40.50.1110">
    <property type="entry name" value="SGNH hydrolase"/>
    <property type="match status" value="1"/>
</dbReference>
<accession>C0VY99</accession>
<keyword evidence="2" id="KW-1015">Disulfide bond</keyword>
<dbReference type="CDD" id="cd01823">
    <property type="entry name" value="SEST_like"/>
    <property type="match status" value="1"/>
</dbReference>
<keyword evidence="5" id="KW-0732">Signal</keyword>
<feature type="transmembrane region" description="Helical" evidence="4">
    <location>
        <begin position="886"/>
        <end position="903"/>
    </location>
</feature>
<dbReference type="SMART" id="SM00089">
    <property type="entry name" value="PKD"/>
    <property type="match status" value="1"/>
</dbReference>
<protein>
    <submittedName>
        <fullName evidence="7">LPXTG-motif cell wall anchor domain protein</fullName>
    </submittedName>
</protein>
<dbReference type="STRING" id="525245.HMPREF0044_0139"/>
<dbReference type="EMBL" id="ACFG01000004">
    <property type="protein sequence ID" value="EEH64402.1"/>
    <property type="molecule type" value="Genomic_DNA"/>
</dbReference>
<proteinExistence type="predicted"/>
<dbReference type="GO" id="GO:0005509">
    <property type="term" value="F:calcium ion binding"/>
    <property type="evidence" value="ECO:0007669"/>
    <property type="project" value="InterPro"/>
</dbReference>